<proteinExistence type="predicted"/>
<keyword evidence="1" id="KW-0472">Membrane</keyword>
<evidence type="ECO:0000256" key="1">
    <source>
        <dbReference type="SAM" id="Phobius"/>
    </source>
</evidence>
<dbReference type="Proteomes" id="UP000550707">
    <property type="component" value="Unassembled WGS sequence"/>
</dbReference>
<feature type="transmembrane region" description="Helical" evidence="1">
    <location>
        <begin position="77"/>
        <end position="98"/>
    </location>
</feature>
<organism evidence="2 3">
    <name type="scientific">Molossus molossus</name>
    <name type="common">Pallas' mastiff bat</name>
    <name type="synonym">Vespertilio molossus</name>
    <dbReference type="NCBI Taxonomy" id="27622"/>
    <lineage>
        <taxon>Eukaryota</taxon>
        <taxon>Metazoa</taxon>
        <taxon>Chordata</taxon>
        <taxon>Craniata</taxon>
        <taxon>Vertebrata</taxon>
        <taxon>Euteleostomi</taxon>
        <taxon>Mammalia</taxon>
        <taxon>Eutheria</taxon>
        <taxon>Laurasiatheria</taxon>
        <taxon>Chiroptera</taxon>
        <taxon>Yangochiroptera</taxon>
        <taxon>Molossidae</taxon>
        <taxon>Molossus</taxon>
    </lineage>
</organism>
<gene>
    <name evidence="2" type="ORF">HJG59_009239</name>
</gene>
<dbReference type="EMBL" id="JACASF010000017">
    <property type="protein sequence ID" value="KAF6425191.1"/>
    <property type="molecule type" value="Genomic_DNA"/>
</dbReference>
<keyword evidence="1" id="KW-1133">Transmembrane helix</keyword>
<name>A0A7J8DPZ3_MOLMO</name>
<dbReference type="AlphaFoldDB" id="A0A7J8DPZ3"/>
<keyword evidence="3" id="KW-1185">Reference proteome</keyword>
<evidence type="ECO:0000313" key="2">
    <source>
        <dbReference type="EMBL" id="KAF6425191.1"/>
    </source>
</evidence>
<reference evidence="2 3" key="1">
    <citation type="journal article" date="2020" name="Nature">
        <title>Six reference-quality genomes reveal evolution of bat adaptations.</title>
        <authorList>
            <person name="Jebb D."/>
            <person name="Huang Z."/>
            <person name="Pippel M."/>
            <person name="Hughes G.M."/>
            <person name="Lavrichenko K."/>
            <person name="Devanna P."/>
            <person name="Winkler S."/>
            <person name="Jermiin L.S."/>
            <person name="Skirmuntt E.C."/>
            <person name="Katzourakis A."/>
            <person name="Burkitt-Gray L."/>
            <person name="Ray D.A."/>
            <person name="Sullivan K.A.M."/>
            <person name="Roscito J.G."/>
            <person name="Kirilenko B.M."/>
            <person name="Davalos L.M."/>
            <person name="Corthals A.P."/>
            <person name="Power M.L."/>
            <person name="Jones G."/>
            <person name="Ransome R.D."/>
            <person name="Dechmann D.K.N."/>
            <person name="Locatelli A.G."/>
            <person name="Puechmaille S.J."/>
            <person name="Fedrigo O."/>
            <person name="Jarvis E.D."/>
            <person name="Hiller M."/>
            <person name="Vernes S.C."/>
            <person name="Myers E.W."/>
            <person name="Teeling E.C."/>
        </authorList>
    </citation>
    <scope>NUCLEOTIDE SEQUENCE [LARGE SCALE GENOMIC DNA]</scope>
    <source>
        <strain evidence="2">MMolMol1</strain>
        <tissue evidence="2">Muscle</tissue>
    </source>
</reference>
<protein>
    <submittedName>
        <fullName evidence="2">Uncharacterized protein</fullName>
    </submittedName>
</protein>
<comment type="caution">
    <text evidence="2">The sequence shown here is derived from an EMBL/GenBank/DDBJ whole genome shotgun (WGS) entry which is preliminary data.</text>
</comment>
<keyword evidence="1" id="KW-0812">Transmembrane</keyword>
<dbReference type="InParanoid" id="A0A7J8DPZ3"/>
<sequence>MYLGCSLPPALVGLCGWQPLHVSLSRRCSSLSLLLYLNKKMETCPRVRIKKKFFLKRLKTELATSKNSRLVCSKVEIYIYIFFFILTRGHFFSFFFFVQIRVGGRQRERERNIDVKGTHRSSGCHPHDPTRPVDKLQLRYMPLAGTEPGSLWTTG</sequence>
<accession>A0A7J8DPZ3</accession>
<evidence type="ECO:0000313" key="3">
    <source>
        <dbReference type="Proteomes" id="UP000550707"/>
    </source>
</evidence>